<dbReference type="EMBL" id="DUZY01000001">
    <property type="protein sequence ID" value="DAD20368.1"/>
    <property type="molecule type" value="Genomic_DNA"/>
</dbReference>
<protein>
    <submittedName>
        <fullName evidence="1">Uncharacterized protein</fullName>
    </submittedName>
</protein>
<evidence type="ECO:0000313" key="2">
    <source>
        <dbReference type="Proteomes" id="UP000607653"/>
    </source>
</evidence>
<proteinExistence type="predicted"/>
<keyword evidence="2" id="KW-1185">Reference proteome</keyword>
<organism evidence="1 2">
    <name type="scientific">Nelumbo nucifera</name>
    <name type="common">Sacred lotus</name>
    <dbReference type="NCBI Taxonomy" id="4432"/>
    <lineage>
        <taxon>Eukaryota</taxon>
        <taxon>Viridiplantae</taxon>
        <taxon>Streptophyta</taxon>
        <taxon>Embryophyta</taxon>
        <taxon>Tracheophyta</taxon>
        <taxon>Spermatophyta</taxon>
        <taxon>Magnoliopsida</taxon>
        <taxon>Proteales</taxon>
        <taxon>Nelumbonaceae</taxon>
        <taxon>Nelumbo</taxon>
    </lineage>
</organism>
<reference evidence="1 2" key="1">
    <citation type="journal article" date="2020" name="Mol. Biol. Evol.">
        <title>Distinct Expression and Methylation Patterns for Genes with Different Fates following a Single Whole-Genome Duplication in Flowering Plants.</title>
        <authorList>
            <person name="Shi T."/>
            <person name="Rahmani R.S."/>
            <person name="Gugger P.F."/>
            <person name="Wang M."/>
            <person name="Li H."/>
            <person name="Zhang Y."/>
            <person name="Li Z."/>
            <person name="Wang Q."/>
            <person name="Van de Peer Y."/>
            <person name="Marchal K."/>
            <person name="Chen J."/>
        </authorList>
    </citation>
    <scope>NUCLEOTIDE SEQUENCE [LARGE SCALE GENOMIC DNA]</scope>
    <source>
        <tissue evidence="1">Leaf</tissue>
    </source>
</reference>
<comment type="caution">
    <text evidence="1">The sequence shown here is derived from an EMBL/GenBank/DDBJ whole genome shotgun (WGS) entry which is preliminary data.</text>
</comment>
<sequence>MFPSSLQPSTCIRSPLAYAIGGIENQQIIKKMKKHHNKDSYLETKQARVVKEGCYPNLLFLTCK</sequence>
<name>A0A822XSB2_NELNU</name>
<dbReference type="Proteomes" id="UP000607653">
    <property type="component" value="Unassembled WGS sequence"/>
</dbReference>
<dbReference type="AlphaFoldDB" id="A0A822XSB2"/>
<evidence type="ECO:0000313" key="1">
    <source>
        <dbReference type="EMBL" id="DAD20368.1"/>
    </source>
</evidence>
<accession>A0A822XSB2</accession>
<gene>
    <name evidence="1" type="ORF">HUJ06_021831</name>
</gene>